<keyword evidence="2" id="KW-0812">Transmembrane</keyword>
<dbReference type="CDD" id="cd00590">
    <property type="entry name" value="RRM_SF"/>
    <property type="match status" value="1"/>
</dbReference>
<gene>
    <name evidence="5" type="ORF">AK812_SmicGene7588</name>
</gene>
<dbReference type="EMBL" id="LSRX01000109">
    <property type="protein sequence ID" value="OLQ08869.1"/>
    <property type="molecule type" value="Genomic_DNA"/>
</dbReference>
<keyword evidence="2" id="KW-0472">Membrane</keyword>
<dbReference type="GO" id="GO:0003723">
    <property type="term" value="F:RNA binding"/>
    <property type="evidence" value="ECO:0007669"/>
    <property type="project" value="UniProtKB-UniRule"/>
</dbReference>
<organism evidence="5 6">
    <name type="scientific">Symbiodinium microadriaticum</name>
    <name type="common">Dinoflagellate</name>
    <name type="synonym">Zooxanthella microadriatica</name>
    <dbReference type="NCBI Taxonomy" id="2951"/>
    <lineage>
        <taxon>Eukaryota</taxon>
        <taxon>Sar</taxon>
        <taxon>Alveolata</taxon>
        <taxon>Dinophyceae</taxon>
        <taxon>Suessiales</taxon>
        <taxon>Symbiodiniaceae</taxon>
        <taxon>Symbiodinium</taxon>
    </lineage>
</organism>
<feature type="domain" description="RRM" evidence="4">
    <location>
        <begin position="583"/>
        <end position="657"/>
    </location>
</feature>
<proteinExistence type="predicted"/>
<evidence type="ECO:0000256" key="1">
    <source>
        <dbReference type="PROSITE-ProRule" id="PRU00176"/>
    </source>
</evidence>
<keyword evidence="3" id="KW-0732">Signal</keyword>
<feature type="transmembrane region" description="Helical" evidence="2">
    <location>
        <begin position="265"/>
        <end position="289"/>
    </location>
</feature>
<feature type="transmembrane region" description="Helical" evidence="2">
    <location>
        <begin position="237"/>
        <end position="258"/>
    </location>
</feature>
<feature type="transmembrane region" description="Helical" evidence="2">
    <location>
        <begin position="295"/>
        <end position="320"/>
    </location>
</feature>
<sequence length="728" mass="74001">MGTQKDRSVELLVLLLDSLASAVLLSRAGPRSAGPGRQAMAQTLNGVVKSWDEAEGVGLVKPDGVQDGALDIVVRRSVLGIQQISTGSVVQVEADVSQAQQSYEALKCTVVSMPNSPQASACEGAPSVPEGTANAGCMVADGHAGNSEVAPAQDVDAVDVTDADAGAAAAAVAAVAVAVEVAAEAAVAGGARPVVDVAVAVAAAIVVAAIVAAATVAPATVDAAVVAAEDAVAAAEAAAAVAAVVVVAAVVEAAAAAVEAAAVEAVAMGAATVAVAAEDAVVVVAPVVVAAAVAAAAAVAVVAVAVGAVAAAAAVGAVVVGDVVDVVDVADVVDVVVAAVEVRVAMARLVEGLECSLKRRDVFCRFVQSSGRGNIAIYLFGLIFACSPVGGGNPSQSIIAEGQRAIVQPLRDRIALISVPQKHPFLDPVVSFQSRARDLLLRPMEIDEGQLRDLFANYGMAGASSRSSMGALCPGLWPDDFCRVPLDWIGPPWWKWATWSSPELARIFLSNRTLTGNLGQAQSQWIVNNLNGNTPAGMSGPIKIGYSQSKGKAARLSKGKRPAPGNLSGLEIKLATHTNDLGNKLWVGQIPLGTTKDLMYHEFSKYGAARTSKWGFVTFVDSTGATEVLSAFATGAFAAQAMGAAQSRHVRAAYSDGIWFANYELTVSLLVLSGPARLWVGGIPAGSTEMFLREEFGKVGQARPGQRTELVAEARSPCGGLLPLLLQA</sequence>
<dbReference type="SUPFAM" id="SSF54928">
    <property type="entry name" value="RNA-binding domain, RBD"/>
    <property type="match status" value="1"/>
</dbReference>
<evidence type="ECO:0000259" key="4">
    <source>
        <dbReference type="PROSITE" id="PS50102"/>
    </source>
</evidence>
<keyword evidence="6" id="KW-1185">Reference proteome</keyword>
<reference evidence="5 6" key="1">
    <citation type="submission" date="2016-02" db="EMBL/GenBank/DDBJ databases">
        <title>Genome analysis of coral dinoflagellate symbionts highlights evolutionary adaptations to a symbiotic lifestyle.</title>
        <authorList>
            <person name="Aranda M."/>
            <person name="Li Y."/>
            <person name="Liew Y.J."/>
            <person name="Baumgarten S."/>
            <person name="Simakov O."/>
            <person name="Wilson M."/>
            <person name="Piel J."/>
            <person name="Ashoor H."/>
            <person name="Bougouffa S."/>
            <person name="Bajic V.B."/>
            <person name="Ryu T."/>
            <person name="Ravasi T."/>
            <person name="Bayer T."/>
            <person name="Micklem G."/>
            <person name="Kim H."/>
            <person name="Bhak J."/>
            <person name="Lajeunesse T.C."/>
            <person name="Voolstra C.R."/>
        </authorList>
    </citation>
    <scope>NUCLEOTIDE SEQUENCE [LARGE SCALE GENOMIC DNA]</scope>
    <source>
        <strain evidence="5 6">CCMP2467</strain>
    </source>
</reference>
<feature type="signal peptide" evidence="3">
    <location>
        <begin position="1"/>
        <end position="22"/>
    </location>
</feature>
<comment type="caution">
    <text evidence="5">The sequence shown here is derived from an EMBL/GenBank/DDBJ whole genome shotgun (WGS) entry which is preliminary data.</text>
</comment>
<dbReference type="OrthoDB" id="266020at2759"/>
<dbReference type="AlphaFoldDB" id="A0A1Q9EN59"/>
<keyword evidence="2" id="KW-1133">Transmembrane helix</keyword>
<evidence type="ECO:0000313" key="5">
    <source>
        <dbReference type="EMBL" id="OLQ08869.1"/>
    </source>
</evidence>
<dbReference type="InterPro" id="IPR000504">
    <property type="entry name" value="RRM_dom"/>
</dbReference>
<feature type="transmembrane region" description="Helical" evidence="2">
    <location>
        <begin position="194"/>
        <end position="217"/>
    </location>
</feature>
<feature type="chain" id="PRO_5012254898" description="RRM domain-containing protein" evidence="3">
    <location>
        <begin position="23"/>
        <end position="728"/>
    </location>
</feature>
<name>A0A1Q9EN59_SYMMI</name>
<keyword evidence="1" id="KW-0694">RNA-binding</keyword>
<dbReference type="Proteomes" id="UP000186817">
    <property type="component" value="Unassembled WGS sequence"/>
</dbReference>
<evidence type="ECO:0000313" key="6">
    <source>
        <dbReference type="Proteomes" id="UP000186817"/>
    </source>
</evidence>
<accession>A0A1Q9EN59</accession>
<dbReference type="PROSITE" id="PS50102">
    <property type="entry name" value="RRM"/>
    <property type="match status" value="1"/>
</dbReference>
<dbReference type="InterPro" id="IPR035979">
    <property type="entry name" value="RBD_domain_sf"/>
</dbReference>
<evidence type="ECO:0000256" key="3">
    <source>
        <dbReference type="SAM" id="SignalP"/>
    </source>
</evidence>
<protein>
    <recommendedName>
        <fullName evidence="4">RRM domain-containing protein</fullName>
    </recommendedName>
</protein>
<evidence type="ECO:0000256" key="2">
    <source>
        <dbReference type="SAM" id="Phobius"/>
    </source>
</evidence>
<feature type="transmembrane region" description="Helical" evidence="2">
    <location>
        <begin position="165"/>
        <end position="187"/>
    </location>
</feature>